<sequence>MIKFFTKIRQKLISENKFSKYLIYAIGEIILVVIGILIALQINNWNENRKNKDLELAYLKGIQSNLVNDIDELERHFKGDTLKLDALSVLLRTTETGVENSQVQTHISNSLLVSREHWFEGQNVVFEDMKSSGKLNLLQSERIKLSTQIYYRLFVETIKHEDINNQFYRNYIKNNSELVKVYPLVEEMFPKRWKSGIKPVKFSSTYFDLSETENDKVLDNYSLMKARLYSSHMARLRLYQNAKQLEELIEVYLEEKK</sequence>
<evidence type="ECO:0000313" key="2">
    <source>
        <dbReference type="EMBL" id="PQJ33017.1"/>
    </source>
</evidence>
<keyword evidence="1" id="KW-1133">Transmembrane helix</keyword>
<dbReference type="AlphaFoldDB" id="A0A2S7UEF0"/>
<feature type="transmembrane region" description="Helical" evidence="1">
    <location>
        <begin position="21"/>
        <end position="42"/>
    </location>
</feature>
<dbReference type="OrthoDB" id="1414794at2"/>
<dbReference type="EMBL" id="MTPW01000001">
    <property type="protein sequence ID" value="PQJ33017.1"/>
    <property type="molecule type" value="Genomic_DNA"/>
</dbReference>
<evidence type="ECO:0000256" key="1">
    <source>
        <dbReference type="SAM" id="Phobius"/>
    </source>
</evidence>
<dbReference type="InterPro" id="IPR045749">
    <property type="entry name" value="DUF6090"/>
</dbReference>
<dbReference type="RefSeq" id="WP_105072072.1">
    <property type="nucleotide sequence ID" value="NZ_MTPW01000001.1"/>
</dbReference>
<protein>
    <submittedName>
        <fullName evidence="2">Uncharacterized protein</fullName>
    </submittedName>
</protein>
<keyword evidence="1" id="KW-0812">Transmembrane</keyword>
<comment type="caution">
    <text evidence="2">The sequence shown here is derived from an EMBL/GenBank/DDBJ whole genome shotgun (WGS) entry which is preliminary data.</text>
</comment>
<organism evidence="2 3">
    <name type="scientific">Nonlabens arenilitoris</name>
    <dbReference type="NCBI Taxonomy" id="1217969"/>
    <lineage>
        <taxon>Bacteria</taxon>
        <taxon>Pseudomonadati</taxon>
        <taxon>Bacteroidota</taxon>
        <taxon>Flavobacteriia</taxon>
        <taxon>Flavobacteriales</taxon>
        <taxon>Flavobacteriaceae</taxon>
        <taxon>Nonlabens</taxon>
    </lineage>
</organism>
<dbReference type="Proteomes" id="UP000239747">
    <property type="component" value="Unassembled WGS sequence"/>
</dbReference>
<accession>A0A2S7UEF0</accession>
<proteinExistence type="predicted"/>
<reference evidence="2 3" key="1">
    <citation type="submission" date="2017-01" db="EMBL/GenBank/DDBJ databases">
        <title>Trade-off between light-utilization and light-protection in marine flavobacteria.</title>
        <authorList>
            <person name="Kumagai Y."/>
            <person name="Yoshizawa S."/>
            <person name="Kogure K."/>
            <person name="Iwasaki W."/>
        </authorList>
    </citation>
    <scope>NUCLEOTIDE SEQUENCE [LARGE SCALE GENOMIC DNA]</scope>
    <source>
        <strain evidence="2 3">KCTC 32109</strain>
    </source>
</reference>
<evidence type="ECO:0000313" key="3">
    <source>
        <dbReference type="Proteomes" id="UP000239747"/>
    </source>
</evidence>
<name>A0A2S7UEF0_9FLAO</name>
<keyword evidence="1" id="KW-0472">Membrane</keyword>
<gene>
    <name evidence="2" type="ORF">BST92_14275</name>
</gene>
<dbReference type="Pfam" id="PF19578">
    <property type="entry name" value="DUF6090"/>
    <property type="match status" value="1"/>
</dbReference>
<keyword evidence="3" id="KW-1185">Reference proteome</keyword>